<sequence>MNKLTGLLSNIFKSKSLNLESIGGMDGLMKLIGEMSKDGNINLASLKKLVMPYASSFLPGTVKQFFSDNKDKKEMPQDDVMNFFKDNMKKDADVPKEQPKAAATAETPAS</sequence>
<protein>
    <submittedName>
        <fullName evidence="2">Uncharacterized protein</fullName>
    </submittedName>
</protein>
<feature type="region of interest" description="Disordered" evidence="1">
    <location>
        <begin position="87"/>
        <end position="110"/>
    </location>
</feature>
<dbReference type="Proteomes" id="UP001626550">
    <property type="component" value="Unassembled WGS sequence"/>
</dbReference>
<name>A0ABD2PPN0_9PLAT</name>
<accession>A0ABD2PPN0</accession>
<organism evidence="2 3">
    <name type="scientific">Cichlidogyrus casuarinus</name>
    <dbReference type="NCBI Taxonomy" id="1844966"/>
    <lineage>
        <taxon>Eukaryota</taxon>
        <taxon>Metazoa</taxon>
        <taxon>Spiralia</taxon>
        <taxon>Lophotrochozoa</taxon>
        <taxon>Platyhelminthes</taxon>
        <taxon>Monogenea</taxon>
        <taxon>Monopisthocotylea</taxon>
        <taxon>Dactylogyridea</taxon>
        <taxon>Ancyrocephalidae</taxon>
        <taxon>Cichlidogyrus</taxon>
    </lineage>
</organism>
<feature type="compositionally biased region" description="Basic and acidic residues" evidence="1">
    <location>
        <begin position="87"/>
        <end position="99"/>
    </location>
</feature>
<reference evidence="2 3" key="1">
    <citation type="submission" date="2024-11" db="EMBL/GenBank/DDBJ databases">
        <title>Adaptive evolution of stress response genes in parasites aligns with host niche diversity.</title>
        <authorList>
            <person name="Hahn C."/>
            <person name="Resl P."/>
        </authorList>
    </citation>
    <scope>NUCLEOTIDE SEQUENCE [LARGE SCALE GENOMIC DNA]</scope>
    <source>
        <strain evidence="2">EGGRZ-B1_66</strain>
        <tissue evidence="2">Body</tissue>
    </source>
</reference>
<comment type="caution">
    <text evidence="2">The sequence shown here is derived from an EMBL/GenBank/DDBJ whole genome shotgun (WGS) entry which is preliminary data.</text>
</comment>
<evidence type="ECO:0000256" key="1">
    <source>
        <dbReference type="SAM" id="MobiDB-lite"/>
    </source>
</evidence>
<evidence type="ECO:0000313" key="2">
    <source>
        <dbReference type="EMBL" id="KAL3309458.1"/>
    </source>
</evidence>
<proteinExistence type="predicted"/>
<dbReference type="EMBL" id="JBJKFK010003891">
    <property type="protein sequence ID" value="KAL3309458.1"/>
    <property type="molecule type" value="Genomic_DNA"/>
</dbReference>
<dbReference type="AlphaFoldDB" id="A0ABD2PPN0"/>
<gene>
    <name evidence="2" type="ORF">Ciccas_011995</name>
</gene>
<evidence type="ECO:0000313" key="3">
    <source>
        <dbReference type="Proteomes" id="UP001626550"/>
    </source>
</evidence>
<keyword evidence="3" id="KW-1185">Reference proteome</keyword>